<comment type="subcellular location">
    <subcellularLocation>
        <location evidence="1">Membrane</location>
        <topology evidence="1">Multi-pass membrane protein</topology>
    </subcellularLocation>
</comment>
<dbReference type="Gene3D" id="1.20.1420.30">
    <property type="entry name" value="NCX, central ion-binding region"/>
    <property type="match status" value="2"/>
</dbReference>
<dbReference type="GO" id="GO:0006874">
    <property type="term" value="P:intracellular calcium ion homeostasis"/>
    <property type="evidence" value="ECO:0007669"/>
    <property type="project" value="TreeGrafter"/>
</dbReference>
<keyword evidence="4" id="KW-0106">Calcium</keyword>
<feature type="transmembrane region" description="Helical" evidence="8">
    <location>
        <begin position="674"/>
        <end position="692"/>
    </location>
</feature>
<feature type="transmembrane region" description="Helical" evidence="8">
    <location>
        <begin position="116"/>
        <end position="139"/>
    </location>
</feature>
<dbReference type="InterPro" id="IPR044880">
    <property type="entry name" value="NCX_ion-bd_dom_sf"/>
</dbReference>
<comment type="caution">
    <text evidence="10">The sequence shown here is derived from an EMBL/GenBank/DDBJ whole genome shotgun (WGS) entry which is preliminary data.</text>
</comment>
<dbReference type="PANTHER" id="PTHR12266">
    <property type="entry name" value="NA+/CA2+ K+ INDEPENDENT EXCHANGER"/>
    <property type="match status" value="1"/>
</dbReference>
<proteinExistence type="predicted"/>
<feature type="domain" description="Sodium/calcium exchanger membrane region" evidence="9">
    <location>
        <begin position="96"/>
        <end position="221"/>
    </location>
</feature>
<feature type="transmembrane region" description="Helical" evidence="8">
    <location>
        <begin position="537"/>
        <end position="555"/>
    </location>
</feature>
<evidence type="ECO:0000256" key="8">
    <source>
        <dbReference type="SAM" id="Phobius"/>
    </source>
</evidence>
<evidence type="ECO:0000256" key="5">
    <source>
        <dbReference type="ARBA" id="ARBA00022692"/>
    </source>
</evidence>
<keyword evidence="5 8" id="KW-0812">Transmembrane</keyword>
<protein>
    <submittedName>
        <fullName evidence="10">Mitochondrial sodium/calcium exchanger protein</fullName>
    </submittedName>
</protein>
<dbReference type="PANTHER" id="PTHR12266:SF0">
    <property type="entry name" value="MITOCHONDRIAL SODIUM_CALCIUM EXCHANGER PROTEIN"/>
    <property type="match status" value="1"/>
</dbReference>
<reference evidence="10" key="1">
    <citation type="submission" date="2013-05" db="EMBL/GenBank/DDBJ databases">
        <authorList>
            <person name="Yim A.K.Y."/>
            <person name="Chan T.F."/>
            <person name="Ji K.M."/>
            <person name="Liu X.Y."/>
            <person name="Zhou J.W."/>
            <person name="Li R.Q."/>
            <person name="Yang K.Y."/>
            <person name="Li J."/>
            <person name="Li M."/>
            <person name="Law P.T.W."/>
            <person name="Wu Y.L."/>
            <person name="Cai Z.L."/>
            <person name="Qin H."/>
            <person name="Bao Y."/>
            <person name="Leung R.K.K."/>
            <person name="Ng P.K.S."/>
            <person name="Zou J."/>
            <person name="Zhong X.J."/>
            <person name="Ran P.X."/>
            <person name="Zhong N.S."/>
            <person name="Liu Z.G."/>
            <person name="Tsui S.K.W."/>
        </authorList>
    </citation>
    <scope>NUCLEOTIDE SEQUENCE</scope>
    <source>
        <strain evidence="10">Derf</strain>
        <tissue evidence="10">Whole organism</tissue>
    </source>
</reference>
<keyword evidence="4" id="KW-0406">Ion transport</keyword>
<feature type="transmembrane region" description="Helical" evidence="8">
    <location>
        <begin position="506"/>
        <end position="525"/>
    </location>
</feature>
<feature type="domain" description="Sodium/calcium exchanger membrane region" evidence="9">
    <location>
        <begin position="540"/>
        <end position="691"/>
    </location>
</feature>
<sequence>MNRSSYNWTIHSNCGDVNNLCSISHQCNFTRTVLECIDDDGFINYIQFTYCNMQSEPFSTILLVFLLIMLFFAIGTNADDLIDSLKNKNNRSFRSSFSLCPLLISISKSLKLSDNIAGVTFLAFGNGAPDIFSSIIGITNASPNLVIGQLYGAGIFVTTVVVGSILLQKPFEIMKRPLLRDILFYLTTTTLVWSTFLARKILLTHSIIFIITYSIYVIVVIVSGYIYKRRQRSLKAAAHTNHAIEYNGAKMPRENLHRQTKYVVNKNDNDQTTNTESTSNSTMAKKNFVDAFEGVVLRRIKHRQYCQDPTQQRRLTLYHLFSDPTMNERMQQTQKHEIIHSITVNDNNNNNIGGEVINKPNQFYNNNRRITISDTGFAMRHPSIPLANNGEGKNLAKFLQKILICNKHIDDDDEKEQKQDVIQASMMTKIMAASRIDYQVFRESNLLAKINMIIKAPIYLIYTITIPVVDNELPKQGWIRQLNLAHLIISPQICLFIIQIKFMEPYQLHLIVLAISSIIFILVMCTSQTDKPPRYHILFAYFGFIVSISWIYTIATEVVNILDAIRVIFNLSKFMIGLTIGAWGNSIGDFLSNLSMAKNGFPRMAISACFGGPVLNMLLGIGIPYTILFIRQQTYQIDIEYNNMITVLYVTITISLMTTTIILLAFTKFQSSRLHGLILYGIYGCFLVTAIITEMKLI</sequence>
<evidence type="ECO:0000256" key="7">
    <source>
        <dbReference type="ARBA" id="ARBA00023136"/>
    </source>
</evidence>
<keyword evidence="11" id="KW-1185">Reference proteome</keyword>
<dbReference type="InterPro" id="IPR004837">
    <property type="entry name" value="NaCa_Exmemb"/>
</dbReference>
<dbReference type="AlphaFoldDB" id="A0A922HRP9"/>
<reference evidence="10" key="2">
    <citation type="journal article" date="2022" name="Res Sq">
        <title>Comparative Genomics Reveals Insights into the Divergent Evolution of Astigmatic Mites and Household Pest Adaptations.</title>
        <authorList>
            <person name="Xiong Q."/>
            <person name="Wan A.T.-Y."/>
            <person name="Liu X.-Y."/>
            <person name="Fung C.S.-H."/>
            <person name="Xiao X."/>
            <person name="Malainual N."/>
            <person name="Hou J."/>
            <person name="Wang L."/>
            <person name="Wang M."/>
            <person name="Yang K."/>
            <person name="Cui Y."/>
            <person name="Leung E."/>
            <person name="Nong W."/>
            <person name="Shin S.-K."/>
            <person name="Au S."/>
            <person name="Jeong K.Y."/>
            <person name="Chew F.T."/>
            <person name="Hui J."/>
            <person name="Leung T.F."/>
            <person name="Tungtrongchitr A."/>
            <person name="Zhong N."/>
            <person name="Liu Z."/>
            <person name="Tsui S."/>
        </authorList>
    </citation>
    <scope>NUCLEOTIDE SEQUENCE</scope>
    <source>
        <strain evidence="10">Derf</strain>
        <tissue evidence="10">Whole organism</tissue>
    </source>
</reference>
<evidence type="ECO:0000313" key="11">
    <source>
        <dbReference type="Proteomes" id="UP000790347"/>
    </source>
</evidence>
<gene>
    <name evidence="10" type="primary">SLC8B1_2</name>
    <name evidence="10" type="ORF">DERF_012306</name>
</gene>
<feature type="transmembrane region" description="Helical" evidence="8">
    <location>
        <begin position="178"/>
        <end position="196"/>
    </location>
</feature>
<evidence type="ECO:0000259" key="9">
    <source>
        <dbReference type="Pfam" id="PF01699"/>
    </source>
</evidence>
<dbReference type="Pfam" id="PF01699">
    <property type="entry name" value="Na_Ca_ex"/>
    <property type="match status" value="2"/>
</dbReference>
<keyword evidence="4" id="KW-0109">Calcium transport</keyword>
<name>A0A922HRP9_DERFA</name>
<keyword evidence="7 8" id="KW-0472">Membrane</keyword>
<evidence type="ECO:0000256" key="3">
    <source>
        <dbReference type="ARBA" id="ARBA00022449"/>
    </source>
</evidence>
<evidence type="ECO:0000256" key="4">
    <source>
        <dbReference type="ARBA" id="ARBA00022568"/>
    </source>
</evidence>
<evidence type="ECO:0000256" key="6">
    <source>
        <dbReference type="ARBA" id="ARBA00022989"/>
    </source>
</evidence>
<dbReference type="InterPro" id="IPR051359">
    <property type="entry name" value="CaCA_antiporter"/>
</dbReference>
<organism evidence="10 11">
    <name type="scientific">Dermatophagoides farinae</name>
    <name type="common">American house dust mite</name>
    <dbReference type="NCBI Taxonomy" id="6954"/>
    <lineage>
        <taxon>Eukaryota</taxon>
        <taxon>Metazoa</taxon>
        <taxon>Ecdysozoa</taxon>
        <taxon>Arthropoda</taxon>
        <taxon>Chelicerata</taxon>
        <taxon>Arachnida</taxon>
        <taxon>Acari</taxon>
        <taxon>Acariformes</taxon>
        <taxon>Sarcoptiformes</taxon>
        <taxon>Astigmata</taxon>
        <taxon>Psoroptidia</taxon>
        <taxon>Analgoidea</taxon>
        <taxon>Pyroglyphidae</taxon>
        <taxon>Dermatophagoidinae</taxon>
        <taxon>Dermatophagoides</taxon>
    </lineage>
</organism>
<dbReference type="EMBL" id="ASGP02000006">
    <property type="protein sequence ID" value="KAH9501458.1"/>
    <property type="molecule type" value="Genomic_DNA"/>
</dbReference>
<evidence type="ECO:0000256" key="1">
    <source>
        <dbReference type="ARBA" id="ARBA00004141"/>
    </source>
</evidence>
<dbReference type="Proteomes" id="UP000790347">
    <property type="component" value="Unassembled WGS sequence"/>
</dbReference>
<feature type="transmembrane region" description="Helical" evidence="8">
    <location>
        <begin position="58"/>
        <end position="78"/>
    </location>
</feature>
<accession>A0A922HRP9</accession>
<keyword evidence="3" id="KW-0050">Antiport</keyword>
<feature type="transmembrane region" description="Helical" evidence="8">
    <location>
        <begin position="202"/>
        <end position="227"/>
    </location>
</feature>
<feature type="transmembrane region" description="Helical" evidence="8">
    <location>
        <begin position="145"/>
        <end position="166"/>
    </location>
</feature>
<evidence type="ECO:0000256" key="2">
    <source>
        <dbReference type="ARBA" id="ARBA00022448"/>
    </source>
</evidence>
<feature type="transmembrane region" description="Helical" evidence="8">
    <location>
        <begin position="647"/>
        <end position="667"/>
    </location>
</feature>
<keyword evidence="2" id="KW-0813">Transport</keyword>
<dbReference type="GO" id="GO:0016020">
    <property type="term" value="C:membrane"/>
    <property type="evidence" value="ECO:0007669"/>
    <property type="project" value="UniProtKB-SubCell"/>
</dbReference>
<evidence type="ECO:0000313" key="10">
    <source>
        <dbReference type="EMBL" id="KAH9501458.1"/>
    </source>
</evidence>
<keyword evidence="6 8" id="KW-1133">Transmembrane helix</keyword>
<dbReference type="GO" id="GO:0005432">
    <property type="term" value="F:calcium:sodium antiporter activity"/>
    <property type="evidence" value="ECO:0007669"/>
    <property type="project" value="TreeGrafter"/>
</dbReference>
<feature type="transmembrane region" description="Helical" evidence="8">
    <location>
        <begin position="605"/>
        <end position="627"/>
    </location>
</feature>